<name>A0ABV3BJJ9_9ACTN</name>
<keyword evidence="2" id="KW-0378">Hydrolase</keyword>
<protein>
    <submittedName>
        <fullName evidence="2">Dipeptidase</fullName>
        <ecNumber evidence="2">3.4.13.19</ecNumber>
    </submittedName>
</protein>
<dbReference type="InterPro" id="IPR032466">
    <property type="entry name" value="Metal_Hydrolase"/>
</dbReference>
<dbReference type="Proteomes" id="UP001551176">
    <property type="component" value="Unassembled WGS sequence"/>
</dbReference>
<dbReference type="PROSITE" id="PS51365">
    <property type="entry name" value="RENAL_DIPEPTIDASE_2"/>
    <property type="match status" value="1"/>
</dbReference>
<evidence type="ECO:0000313" key="2">
    <source>
        <dbReference type="EMBL" id="MEU6820700.1"/>
    </source>
</evidence>
<evidence type="ECO:0000313" key="3">
    <source>
        <dbReference type="Proteomes" id="UP001551176"/>
    </source>
</evidence>
<evidence type="ECO:0000256" key="1">
    <source>
        <dbReference type="SAM" id="MobiDB-lite"/>
    </source>
</evidence>
<dbReference type="EMBL" id="JBEYXV010000003">
    <property type="protein sequence ID" value="MEU6820700.1"/>
    <property type="molecule type" value="Genomic_DNA"/>
</dbReference>
<dbReference type="InterPro" id="IPR008257">
    <property type="entry name" value="Pept_M19"/>
</dbReference>
<dbReference type="GO" id="GO:0016805">
    <property type="term" value="F:dipeptidase activity"/>
    <property type="evidence" value="ECO:0007669"/>
    <property type="project" value="UniProtKB-KW"/>
</dbReference>
<dbReference type="Gene3D" id="3.20.20.140">
    <property type="entry name" value="Metal-dependent hydrolases"/>
    <property type="match status" value="1"/>
</dbReference>
<dbReference type="Pfam" id="PF01244">
    <property type="entry name" value="Peptidase_M19"/>
    <property type="match status" value="1"/>
</dbReference>
<comment type="caution">
    <text evidence="2">The sequence shown here is derived from an EMBL/GenBank/DDBJ whole genome shotgun (WGS) entry which is preliminary data.</text>
</comment>
<dbReference type="RefSeq" id="WP_359346437.1">
    <property type="nucleotide sequence ID" value="NZ_JBEYXV010000003.1"/>
</dbReference>
<proteinExistence type="predicted"/>
<feature type="region of interest" description="Disordered" evidence="1">
    <location>
        <begin position="1"/>
        <end position="54"/>
    </location>
</feature>
<accession>A0ABV3BJJ9</accession>
<feature type="compositionally biased region" description="Pro residues" evidence="1">
    <location>
        <begin position="23"/>
        <end position="33"/>
    </location>
</feature>
<keyword evidence="2" id="KW-0645">Protease</keyword>
<dbReference type="SUPFAM" id="SSF51556">
    <property type="entry name" value="Metallo-dependent hydrolases"/>
    <property type="match status" value="1"/>
</dbReference>
<keyword evidence="3" id="KW-1185">Reference proteome</keyword>
<dbReference type="PANTHER" id="PTHR10443:SF12">
    <property type="entry name" value="DIPEPTIDASE"/>
    <property type="match status" value="1"/>
</dbReference>
<gene>
    <name evidence="2" type="ORF">ABZ921_08735</name>
</gene>
<keyword evidence="2" id="KW-0224">Dipeptidase</keyword>
<dbReference type="EC" id="3.4.13.19" evidence="2"/>
<organism evidence="2 3">
    <name type="scientific">Streptomyces atriruber</name>
    <dbReference type="NCBI Taxonomy" id="545121"/>
    <lineage>
        <taxon>Bacteria</taxon>
        <taxon>Bacillati</taxon>
        <taxon>Actinomycetota</taxon>
        <taxon>Actinomycetes</taxon>
        <taxon>Kitasatosporales</taxon>
        <taxon>Streptomycetaceae</taxon>
        <taxon>Streptomyces</taxon>
    </lineage>
</organism>
<sequence length="386" mass="40513">MADLQEELNATAEAGALDQTFAPPDPAPDPLPETAPGTASDPAPGPEPVRRASPAERARALLAAHPVADGYSGLPWALRTLPWHDFETGDSGLESDVPRLRTGRVGAQFWSVHVPDGAGDDRTVRATLEQIDLVRHVVAAHPEALRLARNASETADARNCGRIATLIGPARGAALGDSLGTLRAMHGLGLCVVTLCGTSWAGAGGLTPFGEEVVREMNRLGVLADLSGAAEVTARRVLAVSKAPVVFMRSGARALYDHPGNLSDELLTEVGAAKGLCLVPLAAGRTGPTVRTVADHLDHVRRVAGPECVGLSGTYDTLEAHPESLADATGYPRLIAELLERGWPEADVALLTWGNVQRALRGADFTARATRERRPASTATIDRLDG</sequence>
<dbReference type="PANTHER" id="PTHR10443">
    <property type="entry name" value="MICROSOMAL DIPEPTIDASE"/>
    <property type="match status" value="1"/>
</dbReference>
<reference evidence="2 3" key="1">
    <citation type="submission" date="2024-06" db="EMBL/GenBank/DDBJ databases">
        <title>The Natural Products Discovery Center: Release of the First 8490 Sequenced Strains for Exploring Actinobacteria Biosynthetic Diversity.</title>
        <authorList>
            <person name="Kalkreuter E."/>
            <person name="Kautsar S.A."/>
            <person name="Yang D."/>
            <person name="Bader C.D."/>
            <person name="Teijaro C.N."/>
            <person name="Fluegel L."/>
            <person name="Davis C.M."/>
            <person name="Simpson J.R."/>
            <person name="Lauterbach L."/>
            <person name="Steele A.D."/>
            <person name="Gui C."/>
            <person name="Meng S."/>
            <person name="Li G."/>
            <person name="Viehrig K."/>
            <person name="Ye F."/>
            <person name="Su P."/>
            <person name="Kiefer A.F."/>
            <person name="Nichols A."/>
            <person name="Cepeda A.J."/>
            <person name="Yan W."/>
            <person name="Fan B."/>
            <person name="Jiang Y."/>
            <person name="Adhikari A."/>
            <person name="Zheng C.-J."/>
            <person name="Schuster L."/>
            <person name="Cowan T.M."/>
            <person name="Smanski M.J."/>
            <person name="Chevrette M.G."/>
            <person name="De Carvalho L.P.S."/>
            <person name="Shen B."/>
        </authorList>
    </citation>
    <scope>NUCLEOTIDE SEQUENCE [LARGE SCALE GENOMIC DNA]</scope>
    <source>
        <strain evidence="2 3">NPDC046838</strain>
    </source>
</reference>